<dbReference type="OrthoDB" id="9764377at2"/>
<dbReference type="RefSeq" id="WP_074226364.1">
    <property type="nucleotide sequence ID" value="NZ_FSRC01000003.1"/>
</dbReference>
<dbReference type="Gene3D" id="3.40.720.10">
    <property type="entry name" value="Alkaline Phosphatase, subunit A"/>
    <property type="match status" value="1"/>
</dbReference>
<dbReference type="Gene3D" id="3.30.1120.10">
    <property type="match status" value="1"/>
</dbReference>
<dbReference type="Proteomes" id="UP000185221">
    <property type="component" value="Unassembled WGS sequence"/>
</dbReference>
<dbReference type="AlphaFoldDB" id="A0A1N6H638"/>
<dbReference type="EMBL" id="FSRC01000003">
    <property type="protein sequence ID" value="SIO15250.1"/>
    <property type="molecule type" value="Genomic_DNA"/>
</dbReference>
<dbReference type="STRING" id="226505.SAMN05444394_3587"/>
<dbReference type="PROSITE" id="PS51257">
    <property type="entry name" value="PROKAR_LIPOPROTEIN"/>
    <property type="match status" value="1"/>
</dbReference>
<evidence type="ECO:0000313" key="3">
    <source>
        <dbReference type="Proteomes" id="UP000185221"/>
    </source>
</evidence>
<organism evidence="2 3">
    <name type="scientific">Algoriphagus halophilus</name>
    <dbReference type="NCBI Taxonomy" id="226505"/>
    <lineage>
        <taxon>Bacteria</taxon>
        <taxon>Pseudomonadati</taxon>
        <taxon>Bacteroidota</taxon>
        <taxon>Cytophagia</taxon>
        <taxon>Cytophagales</taxon>
        <taxon>Cyclobacteriaceae</taxon>
        <taxon>Algoriphagus</taxon>
    </lineage>
</organism>
<feature type="domain" description="Sulfatase N-terminal" evidence="1">
    <location>
        <begin position="41"/>
        <end position="384"/>
    </location>
</feature>
<evidence type="ECO:0000259" key="1">
    <source>
        <dbReference type="Pfam" id="PF00884"/>
    </source>
</evidence>
<dbReference type="InterPro" id="IPR000917">
    <property type="entry name" value="Sulfatase_N"/>
</dbReference>
<dbReference type="PANTHER" id="PTHR43751">
    <property type="entry name" value="SULFATASE"/>
    <property type="match status" value="1"/>
</dbReference>
<dbReference type="SUPFAM" id="SSF53649">
    <property type="entry name" value="Alkaline phosphatase-like"/>
    <property type="match status" value="1"/>
</dbReference>
<name>A0A1N6H638_9BACT</name>
<dbReference type="CDD" id="cd16145">
    <property type="entry name" value="ARS_like"/>
    <property type="match status" value="1"/>
</dbReference>
<sequence>MTKKLSFTTKLAFLLPILSLLFYGCESPKNKDEAVTEKKTNIIFILADDLGYGDLGFLGQQYIETPNIDRLAKEGMFFSDFYSGSTVCAPSRSSFLTGLHTGHTPIRGNSEVQPEGQFPMPDSVMTVGKAMQQAGYVTGAFGKWGLGFIGSTGEPVNQGFEEFFGYNCQRYAHRYYPAYLWHNDQKVDLPGNDWTTTGDYAPDIIQEKTLEFIDQNAEKPFFLFMPIVTPHAELAAPDDELMAKYKKMFPNEQPYVGGKGADYGPDMRIPGYQSQPYPHATFAAMVERIDRYVGEVLDKLEENGLSENTLIIFSSDNGAHQEGGADPEFFDSNGQFRGFKRDLYEGGVRAPMIAWWPNKIKAGTTTDHVAAFWDLLPTFAEVAGQKISSAIDGISFYPTLVGEGEQQEHEYLYWEFHEQGGKQAVRQGNWKAVKLDVFKSEEPVLELYDLSKDPGETNNIANDFPEKAQELESLMSSSHIQNPRFSFYRSEKESSE</sequence>
<dbReference type="InterPro" id="IPR052701">
    <property type="entry name" value="GAG_Ulvan_Degrading_Sulfatases"/>
</dbReference>
<accession>A0A1N6H638</accession>
<gene>
    <name evidence="2" type="ORF">SAMN05444394_3587</name>
</gene>
<keyword evidence="3" id="KW-1185">Reference proteome</keyword>
<proteinExistence type="predicted"/>
<protein>
    <submittedName>
        <fullName evidence="2">Arylsulfatase A</fullName>
    </submittedName>
</protein>
<dbReference type="PANTHER" id="PTHR43751:SF3">
    <property type="entry name" value="SULFATASE N-TERMINAL DOMAIN-CONTAINING PROTEIN"/>
    <property type="match status" value="1"/>
</dbReference>
<dbReference type="InterPro" id="IPR017850">
    <property type="entry name" value="Alkaline_phosphatase_core_sf"/>
</dbReference>
<evidence type="ECO:0000313" key="2">
    <source>
        <dbReference type="EMBL" id="SIO15250.1"/>
    </source>
</evidence>
<dbReference type="Pfam" id="PF00884">
    <property type="entry name" value="Sulfatase"/>
    <property type="match status" value="1"/>
</dbReference>
<reference evidence="3" key="1">
    <citation type="submission" date="2016-11" db="EMBL/GenBank/DDBJ databases">
        <authorList>
            <person name="Varghese N."/>
            <person name="Submissions S."/>
        </authorList>
    </citation>
    <scope>NUCLEOTIDE SEQUENCE [LARGE SCALE GENOMIC DNA]</scope>
    <source>
        <strain evidence="3">DSM 15292</strain>
    </source>
</reference>